<dbReference type="GO" id="GO:0004673">
    <property type="term" value="F:protein histidine kinase activity"/>
    <property type="evidence" value="ECO:0007669"/>
    <property type="project" value="UniProtKB-EC"/>
</dbReference>
<comment type="caution">
    <text evidence="8">The sequence shown here is derived from an EMBL/GenBank/DDBJ whole genome shotgun (WGS) entry which is preliminary data.</text>
</comment>
<dbReference type="AlphaFoldDB" id="X1AYA5"/>
<dbReference type="SUPFAM" id="SSF55785">
    <property type="entry name" value="PYP-like sensor domain (PAS domain)"/>
    <property type="match status" value="1"/>
</dbReference>
<keyword evidence="5" id="KW-0418">Kinase</keyword>
<evidence type="ECO:0000313" key="8">
    <source>
        <dbReference type="EMBL" id="GAG87755.1"/>
    </source>
</evidence>
<evidence type="ECO:0000256" key="3">
    <source>
        <dbReference type="ARBA" id="ARBA00022553"/>
    </source>
</evidence>
<proteinExistence type="predicted"/>
<dbReference type="NCBIfam" id="TIGR00229">
    <property type="entry name" value="sensory_box"/>
    <property type="match status" value="1"/>
</dbReference>
<sequence>MPGVYYRADKDGNLIMINPEGAKLFGYNSSEDILGKNISQHLYFAPEDRKKYLKELEKNKGNLKDFELTLKKKDGSPLVISDTSHYYYDKEGNIAGVEGIFVDIAERKKVEENLRKSQQEFISLFKSSPDSGRKSFMCEICFTRFR</sequence>
<feature type="domain" description="PAS" evidence="6">
    <location>
        <begin position="1"/>
        <end position="58"/>
    </location>
</feature>
<dbReference type="EMBL" id="BART01016919">
    <property type="protein sequence ID" value="GAG87755.1"/>
    <property type="molecule type" value="Genomic_DNA"/>
</dbReference>
<dbReference type="InterPro" id="IPR052162">
    <property type="entry name" value="Sensor_kinase/Photoreceptor"/>
</dbReference>
<name>X1AYA5_9ZZZZ</name>
<dbReference type="InterPro" id="IPR035965">
    <property type="entry name" value="PAS-like_dom_sf"/>
</dbReference>
<dbReference type="EC" id="2.7.13.3" evidence="2"/>
<dbReference type="PANTHER" id="PTHR43304:SF1">
    <property type="entry name" value="PAC DOMAIN-CONTAINING PROTEIN"/>
    <property type="match status" value="1"/>
</dbReference>
<evidence type="ECO:0000256" key="2">
    <source>
        <dbReference type="ARBA" id="ARBA00012438"/>
    </source>
</evidence>
<dbReference type="Gene3D" id="3.30.450.20">
    <property type="entry name" value="PAS domain"/>
    <property type="match status" value="1"/>
</dbReference>
<evidence type="ECO:0000256" key="4">
    <source>
        <dbReference type="ARBA" id="ARBA00022679"/>
    </source>
</evidence>
<evidence type="ECO:0000256" key="1">
    <source>
        <dbReference type="ARBA" id="ARBA00000085"/>
    </source>
</evidence>
<feature type="domain" description="PAC" evidence="7">
    <location>
        <begin position="64"/>
        <end position="116"/>
    </location>
</feature>
<protein>
    <recommendedName>
        <fullName evidence="2">histidine kinase</fullName>
        <ecNumber evidence="2">2.7.13.3</ecNumber>
    </recommendedName>
</protein>
<dbReference type="Pfam" id="PF13426">
    <property type="entry name" value="PAS_9"/>
    <property type="match status" value="1"/>
</dbReference>
<dbReference type="PROSITE" id="PS50113">
    <property type="entry name" value="PAC"/>
    <property type="match status" value="1"/>
</dbReference>
<keyword evidence="3" id="KW-0597">Phosphoprotein</keyword>
<dbReference type="CDD" id="cd00130">
    <property type="entry name" value="PAS"/>
    <property type="match status" value="1"/>
</dbReference>
<reference evidence="8" key="1">
    <citation type="journal article" date="2014" name="Front. Microbiol.">
        <title>High frequency of phylogenetically diverse reductive dehalogenase-homologous genes in deep subseafloor sedimentary metagenomes.</title>
        <authorList>
            <person name="Kawai M."/>
            <person name="Futagami T."/>
            <person name="Toyoda A."/>
            <person name="Takaki Y."/>
            <person name="Nishi S."/>
            <person name="Hori S."/>
            <person name="Arai W."/>
            <person name="Tsubouchi T."/>
            <person name="Morono Y."/>
            <person name="Uchiyama I."/>
            <person name="Ito T."/>
            <person name="Fujiyama A."/>
            <person name="Inagaki F."/>
            <person name="Takami H."/>
        </authorList>
    </citation>
    <scope>NUCLEOTIDE SEQUENCE</scope>
    <source>
        <strain evidence="8">Expedition CK06-06</strain>
    </source>
</reference>
<evidence type="ECO:0000259" key="7">
    <source>
        <dbReference type="PROSITE" id="PS50113"/>
    </source>
</evidence>
<accession>X1AYA5</accession>
<comment type="catalytic activity">
    <reaction evidence="1">
        <text>ATP + protein L-histidine = ADP + protein N-phospho-L-histidine.</text>
        <dbReference type="EC" id="2.7.13.3"/>
    </reaction>
</comment>
<evidence type="ECO:0000259" key="6">
    <source>
        <dbReference type="PROSITE" id="PS50112"/>
    </source>
</evidence>
<dbReference type="InterPro" id="IPR000014">
    <property type="entry name" value="PAS"/>
</dbReference>
<dbReference type="PROSITE" id="PS50112">
    <property type="entry name" value="PAS"/>
    <property type="match status" value="1"/>
</dbReference>
<evidence type="ECO:0000256" key="5">
    <source>
        <dbReference type="ARBA" id="ARBA00022777"/>
    </source>
</evidence>
<gene>
    <name evidence="8" type="ORF">S01H4_32380</name>
</gene>
<organism evidence="8">
    <name type="scientific">marine sediment metagenome</name>
    <dbReference type="NCBI Taxonomy" id="412755"/>
    <lineage>
        <taxon>unclassified sequences</taxon>
        <taxon>metagenomes</taxon>
        <taxon>ecological metagenomes</taxon>
    </lineage>
</organism>
<keyword evidence="4" id="KW-0808">Transferase</keyword>
<dbReference type="InterPro" id="IPR000700">
    <property type="entry name" value="PAS-assoc_C"/>
</dbReference>
<dbReference type="PANTHER" id="PTHR43304">
    <property type="entry name" value="PHYTOCHROME-LIKE PROTEIN CPH1"/>
    <property type="match status" value="1"/>
</dbReference>